<dbReference type="SUPFAM" id="SSF69318">
    <property type="entry name" value="Integrin alpha N-terminal domain"/>
    <property type="match status" value="1"/>
</dbReference>
<evidence type="ECO:0000256" key="2">
    <source>
        <dbReference type="SAM" id="SignalP"/>
    </source>
</evidence>
<protein>
    <submittedName>
        <fullName evidence="3">VCBS repeat-containing protein</fullName>
    </submittedName>
</protein>
<feature type="chain" id="PRO_5027041281" evidence="2">
    <location>
        <begin position="47"/>
        <end position="508"/>
    </location>
</feature>
<dbReference type="Gene3D" id="2.40.128.340">
    <property type="match status" value="1"/>
</dbReference>
<reference evidence="3 4" key="2">
    <citation type="submission" date="2018-08" db="EMBL/GenBank/DDBJ databases">
        <title>Streptomyces kandeliansis sp. nov., an endophytic bacterium isolated from mangrove plant.</title>
        <authorList>
            <person name="Wang R."/>
        </authorList>
    </citation>
    <scope>NUCLEOTIDE SEQUENCE [LARGE SCALE GENOMIC DNA]</scope>
    <source>
        <strain evidence="4">H14(2018)</strain>
    </source>
</reference>
<dbReference type="EMBL" id="CP031263">
    <property type="protein sequence ID" value="AXH93507.1"/>
    <property type="molecule type" value="Genomic_DNA"/>
</dbReference>
<gene>
    <name evidence="3" type="ORF">DVH21_28240</name>
</gene>
<dbReference type="PANTHER" id="PTHR46580:SF2">
    <property type="entry name" value="MAM DOMAIN-CONTAINING PROTEIN"/>
    <property type="match status" value="1"/>
</dbReference>
<organism evidence="3 4">
    <name type="scientific">Micromonospora aurantiaca</name>
    <name type="common">nom. illeg.</name>
    <dbReference type="NCBI Taxonomy" id="47850"/>
    <lineage>
        <taxon>Bacteria</taxon>
        <taxon>Bacillati</taxon>
        <taxon>Actinomycetota</taxon>
        <taxon>Actinomycetes</taxon>
        <taxon>Micromonosporales</taxon>
        <taxon>Micromonosporaceae</taxon>
        <taxon>Micromonospora</taxon>
    </lineage>
</organism>
<reference evidence="3 4" key="1">
    <citation type="submission" date="2018-07" db="EMBL/GenBank/DDBJ databases">
        <authorList>
            <person name="Ye Y."/>
        </authorList>
    </citation>
    <scope>NUCLEOTIDE SEQUENCE [LARGE SCALE GENOMIC DNA]</scope>
    <source>
        <strain evidence="4">H14(2018)</strain>
    </source>
</reference>
<feature type="signal peptide" evidence="2">
    <location>
        <begin position="1"/>
        <end position="46"/>
    </location>
</feature>
<dbReference type="AlphaFoldDB" id="A0A6N3K6Y8"/>
<evidence type="ECO:0000313" key="3">
    <source>
        <dbReference type="EMBL" id="AXH93507.1"/>
    </source>
</evidence>
<dbReference type="Pfam" id="PF13517">
    <property type="entry name" value="FG-GAP_3"/>
    <property type="match status" value="2"/>
</dbReference>
<dbReference type="Gene3D" id="2.130.10.130">
    <property type="entry name" value="Integrin alpha, N-terminal"/>
    <property type="match status" value="2"/>
</dbReference>
<accession>A0A6N3K6Y8</accession>
<evidence type="ECO:0000313" key="4">
    <source>
        <dbReference type="Proteomes" id="UP000253958"/>
    </source>
</evidence>
<keyword evidence="1 2" id="KW-0732">Signal</keyword>
<name>A0A6N3K6Y8_9ACTN</name>
<evidence type="ECO:0000256" key="1">
    <source>
        <dbReference type="ARBA" id="ARBA00022729"/>
    </source>
</evidence>
<dbReference type="InterPro" id="IPR013517">
    <property type="entry name" value="FG-GAP"/>
</dbReference>
<sequence length="508" mass="53562">MWVTTRLVSNRFLARCRWSPPPPRSTVRRNLLAMLVALCTVTAAGAAGAPAAAVPIGTLACPSVPATHDPAVTVIVYRVARSYNVNDKVMLSTFEAGWVESHMNNLPCGDKSSLGVFQQRWDYGWGTPEQIMDPVYATTQYVTRAITCDRNNPGYTAGQVAQCVQRSGFPDRYDQVAGTARTLLNQAARTHGMAGGSSTDVNGDGRDDILTFTQNASADVYASTSTGTGFAGTSVKWNDFFSIGGETASTGDVNGDGRDDIVTFAHGNTGDVYVALSNGSAFTSPGRWHDWFAPGAEIAAVGDVNGDGRDDIVAFTHNATADVYVALSTGSSFSGTAVKWHDYFSIAGEFPALGDVNGDGKDDIITFTQGPASAADVIVSLSTGTSFGAPQKWHDLFAVGAEQPRVGDVNGDGKDDVVTFTCNADADVYVATSTGTGFAGTTVKWHDFFCLPGEFPYLGDANGDGKDDLIVFTKGATNDVYVALSTGTTFGASSKWHDYFGLTGEVTL</sequence>
<proteinExistence type="predicted"/>
<dbReference type="Proteomes" id="UP000253958">
    <property type="component" value="Chromosome"/>
</dbReference>
<dbReference type="InterPro" id="IPR028994">
    <property type="entry name" value="Integrin_alpha_N"/>
</dbReference>
<dbReference type="PANTHER" id="PTHR46580">
    <property type="entry name" value="SENSOR KINASE-RELATED"/>
    <property type="match status" value="1"/>
</dbReference>